<organism evidence="3 4">
    <name type="scientific">Microvirga arsenatis</name>
    <dbReference type="NCBI Taxonomy" id="2692265"/>
    <lineage>
        <taxon>Bacteria</taxon>
        <taxon>Pseudomonadati</taxon>
        <taxon>Pseudomonadota</taxon>
        <taxon>Alphaproteobacteria</taxon>
        <taxon>Hyphomicrobiales</taxon>
        <taxon>Methylobacteriaceae</taxon>
        <taxon>Microvirga</taxon>
    </lineage>
</organism>
<comment type="caution">
    <text evidence="3">The sequence shown here is derived from an EMBL/GenBank/DDBJ whole genome shotgun (WGS) entry which is preliminary data.</text>
</comment>
<feature type="transmembrane region" description="Helical" evidence="1">
    <location>
        <begin position="312"/>
        <end position="332"/>
    </location>
</feature>
<feature type="transmembrane region" description="Helical" evidence="1">
    <location>
        <begin position="102"/>
        <end position="122"/>
    </location>
</feature>
<feature type="transmembrane region" description="Helical" evidence="1">
    <location>
        <begin position="344"/>
        <end position="364"/>
    </location>
</feature>
<dbReference type="InterPro" id="IPR002656">
    <property type="entry name" value="Acyl_transf_3_dom"/>
</dbReference>
<feature type="domain" description="Acyltransferase 3" evidence="2">
    <location>
        <begin position="21"/>
        <end position="357"/>
    </location>
</feature>
<keyword evidence="3" id="KW-0808">Transferase</keyword>
<dbReference type="InterPro" id="IPR050879">
    <property type="entry name" value="Acyltransferase_3"/>
</dbReference>
<keyword evidence="1" id="KW-1133">Transmembrane helix</keyword>
<feature type="transmembrane region" description="Helical" evidence="1">
    <location>
        <begin position="250"/>
        <end position="267"/>
    </location>
</feature>
<protein>
    <submittedName>
        <fullName evidence="3">Acyltransferase family protein</fullName>
    </submittedName>
</protein>
<feature type="transmembrane region" description="Helical" evidence="1">
    <location>
        <begin position="71"/>
        <end position="90"/>
    </location>
</feature>
<sequence>MSACGRSGGASAVSPGAPHWPFLDLLRCAAAFLVLFGHTRGLLFAGFQDVAQADLATKAFYFLTGIHREGVAVFFAVSGFLVGGAAWRAIRGGRFDPKSYLLSRFVRIYLVLLPALALTLLLDGTGRALLTDTRFYGERPLMPIGLTSEWNWTQMACNLAAVQGIFCRPLGPNPPLWSLGYEWVFYLLAPLLFGLVLAKWPVFVRLCAAAVLVAGVTWLAGGLMKWVPWLAIWLAGAAAAQSARGGAMPIGIGLGGIGLIGIGLVVSRLQVVPPVVTDLAVGLGTALAIANARLLTWCPLQRPVRIGADFSYSLYLIHVPVTVFAGALLERFGWPAALVQPGFVAYAAFAALVAVALVAAHLFAQATERHTDRVRRILTGRRRSAATALSTTIG</sequence>
<dbReference type="RefSeq" id="WP_161721579.1">
    <property type="nucleotide sequence ID" value="NZ_JAAAXI010000002.1"/>
</dbReference>
<dbReference type="PANTHER" id="PTHR23028">
    <property type="entry name" value="ACETYLTRANSFERASE"/>
    <property type="match status" value="1"/>
</dbReference>
<evidence type="ECO:0000256" key="1">
    <source>
        <dbReference type="SAM" id="Phobius"/>
    </source>
</evidence>
<dbReference type="PANTHER" id="PTHR23028:SF53">
    <property type="entry name" value="ACYL_TRANSF_3 DOMAIN-CONTAINING PROTEIN"/>
    <property type="match status" value="1"/>
</dbReference>
<reference evidence="3 4" key="1">
    <citation type="submission" date="2020-01" db="EMBL/GenBank/DDBJ databases">
        <title>Microvirga sp. nov., an arsenate reduction bacterium isolated from Tibet hotspring sediments.</title>
        <authorList>
            <person name="Yuan C.-G."/>
        </authorList>
    </citation>
    <scope>NUCLEOTIDE SEQUENCE [LARGE SCALE GENOMIC DNA]</scope>
    <source>
        <strain evidence="3 4">SYSU G3D203</strain>
    </source>
</reference>
<evidence type="ECO:0000313" key="3">
    <source>
        <dbReference type="EMBL" id="NBJ22977.1"/>
    </source>
</evidence>
<keyword evidence="3" id="KW-0012">Acyltransferase</keyword>
<feature type="transmembrane region" description="Helical" evidence="1">
    <location>
        <begin position="202"/>
        <end position="220"/>
    </location>
</feature>
<dbReference type="Pfam" id="PF01757">
    <property type="entry name" value="Acyl_transf_3"/>
    <property type="match status" value="1"/>
</dbReference>
<accession>A0ABW9YRT6</accession>
<evidence type="ECO:0000313" key="4">
    <source>
        <dbReference type="Proteomes" id="UP000818323"/>
    </source>
</evidence>
<gene>
    <name evidence="3" type="ORF">GR303_01210</name>
</gene>
<proteinExistence type="predicted"/>
<feature type="transmembrane region" description="Helical" evidence="1">
    <location>
        <begin position="279"/>
        <end position="300"/>
    </location>
</feature>
<evidence type="ECO:0000259" key="2">
    <source>
        <dbReference type="Pfam" id="PF01757"/>
    </source>
</evidence>
<dbReference type="EMBL" id="JAAAXJ010000001">
    <property type="protein sequence ID" value="NBJ22977.1"/>
    <property type="molecule type" value="Genomic_DNA"/>
</dbReference>
<dbReference type="Proteomes" id="UP000818323">
    <property type="component" value="Unassembled WGS sequence"/>
</dbReference>
<keyword evidence="4" id="KW-1185">Reference proteome</keyword>
<feature type="transmembrane region" description="Helical" evidence="1">
    <location>
        <begin position="179"/>
        <end position="197"/>
    </location>
</feature>
<dbReference type="GO" id="GO:0016746">
    <property type="term" value="F:acyltransferase activity"/>
    <property type="evidence" value="ECO:0007669"/>
    <property type="project" value="UniProtKB-KW"/>
</dbReference>
<name>A0ABW9YRT6_9HYPH</name>
<keyword evidence="1" id="KW-0812">Transmembrane</keyword>
<keyword evidence="1" id="KW-0472">Membrane</keyword>